<accession>A0A286G5H8</accession>
<dbReference type="Proteomes" id="UP000219621">
    <property type="component" value="Unassembled WGS sequence"/>
</dbReference>
<dbReference type="SUPFAM" id="SSF88874">
    <property type="entry name" value="Receptor-binding domain of short tail fibre protein gp12"/>
    <property type="match status" value="1"/>
</dbReference>
<dbReference type="InterPro" id="IPR011083">
    <property type="entry name" value="Phage_tail_collar_dom"/>
</dbReference>
<dbReference type="RefSeq" id="WP_097277515.1">
    <property type="nucleotide sequence ID" value="NZ_OCNJ01000001.1"/>
</dbReference>
<evidence type="ECO:0000313" key="2">
    <source>
        <dbReference type="EMBL" id="SOD90745.1"/>
    </source>
</evidence>
<organism evidence="2 3">
    <name type="scientific">Caenispirillum bisanense</name>
    <dbReference type="NCBI Taxonomy" id="414052"/>
    <lineage>
        <taxon>Bacteria</taxon>
        <taxon>Pseudomonadati</taxon>
        <taxon>Pseudomonadota</taxon>
        <taxon>Alphaproteobacteria</taxon>
        <taxon>Rhodospirillales</taxon>
        <taxon>Novispirillaceae</taxon>
        <taxon>Caenispirillum</taxon>
    </lineage>
</organism>
<name>A0A286G5H8_9PROT</name>
<reference evidence="2 3" key="1">
    <citation type="submission" date="2017-09" db="EMBL/GenBank/DDBJ databases">
        <authorList>
            <person name="Ehlers B."/>
            <person name="Leendertz F.H."/>
        </authorList>
    </citation>
    <scope>NUCLEOTIDE SEQUENCE [LARGE SCALE GENOMIC DNA]</scope>
    <source>
        <strain evidence="2 3">USBA 140</strain>
    </source>
</reference>
<dbReference type="InterPro" id="IPR037053">
    <property type="entry name" value="Phage_tail_collar_dom_sf"/>
</dbReference>
<evidence type="ECO:0000259" key="1">
    <source>
        <dbReference type="Pfam" id="PF07484"/>
    </source>
</evidence>
<gene>
    <name evidence="2" type="ORF">SAMN05421508_101645</name>
</gene>
<keyword evidence="3" id="KW-1185">Reference proteome</keyword>
<dbReference type="OrthoDB" id="9810174at2"/>
<sequence>MSDAYLGEIRLFAGNYAPEDWHLCDGSLLPINTYQALYSLIGTTYGGDGVTTFGLPDLRGRMIVGMGTSTTGIMYNRGQKAGAETVTVTVANMPAHTHMVSAASTAATSSSPNDAVWATADLTTFTASVPNTTLAPASVSTAPGGSQPHQNCQPSVALTYIIALQGIFPQQQ</sequence>
<dbReference type="Pfam" id="PF07484">
    <property type="entry name" value="Collar"/>
    <property type="match status" value="1"/>
</dbReference>
<evidence type="ECO:0000313" key="3">
    <source>
        <dbReference type="Proteomes" id="UP000219621"/>
    </source>
</evidence>
<protein>
    <submittedName>
        <fullName evidence="2">Microcystin-dependent protein</fullName>
    </submittedName>
</protein>
<dbReference type="EMBL" id="OCNJ01000001">
    <property type="protein sequence ID" value="SOD90745.1"/>
    <property type="molecule type" value="Genomic_DNA"/>
</dbReference>
<feature type="domain" description="Phage tail collar" evidence="1">
    <location>
        <begin position="7"/>
        <end position="63"/>
    </location>
</feature>
<proteinExistence type="predicted"/>
<dbReference type="AlphaFoldDB" id="A0A286G5H8"/>
<dbReference type="Gene3D" id="3.90.1340.10">
    <property type="entry name" value="Phage tail collar domain"/>
    <property type="match status" value="1"/>
</dbReference>